<keyword evidence="14" id="KW-1185">Reference proteome</keyword>
<evidence type="ECO:0000313" key="13">
    <source>
        <dbReference type="EMBL" id="KLT39034.1"/>
    </source>
</evidence>
<evidence type="ECO:0000256" key="8">
    <source>
        <dbReference type="ARBA" id="ARBA00023033"/>
    </source>
</evidence>
<name>A0A0J1AUS6_9TREE</name>
<gene>
    <name evidence="13" type="ORF">CC85DRAFT_209427</name>
</gene>
<dbReference type="GO" id="GO:0046872">
    <property type="term" value="F:metal ion binding"/>
    <property type="evidence" value="ECO:0007669"/>
    <property type="project" value="UniProtKB-KW"/>
</dbReference>
<keyword evidence="7" id="KW-0186">Copper</keyword>
<evidence type="ECO:0000256" key="5">
    <source>
        <dbReference type="ARBA" id="ARBA00022729"/>
    </source>
</evidence>
<evidence type="ECO:0000256" key="2">
    <source>
        <dbReference type="ARBA" id="ARBA00004613"/>
    </source>
</evidence>
<reference evidence="13 14" key="1">
    <citation type="submission" date="2015-03" db="EMBL/GenBank/DDBJ databases">
        <title>Genomics and transcriptomics of the oil-accumulating basidiomycete yeast T. oleaginosus allow insights into substrate utilization and the diverse evolutionary trajectories of mating systems in fungi.</title>
        <authorList>
            <consortium name="DOE Joint Genome Institute"/>
            <person name="Kourist R."/>
            <person name="Kracht O."/>
            <person name="Bracharz F."/>
            <person name="Lipzen A."/>
            <person name="Nolan M."/>
            <person name="Ohm R."/>
            <person name="Grigoriev I."/>
            <person name="Sun S."/>
            <person name="Heitman J."/>
            <person name="Bruck T."/>
            <person name="Nowrousian M."/>
        </authorList>
    </citation>
    <scope>NUCLEOTIDE SEQUENCE [LARGE SCALE GENOMIC DNA]</scope>
    <source>
        <strain evidence="13 14">IBC0246</strain>
    </source>
</reference>
<evidence type="ECO:0000256" key="12">
    <source>
        <dbReference type="SAM" id="SignalP"/>
    </source>
</evidence>
<comment type="similarity">
    <text evidence="11">Belongs to the polysaccharide monooxygenase AA14 family.</text>
</comment>
<dbReference type="GO" id="GO:0004497">
    <property type="term" value="F:monooxygenase activity"/>
    <property type="evidence" value="ECO:0007669"/>
    <property type="project" value="UniProtKB-KW"/>
</dbReference>
<evidence type="ECO:0000256" key="6">
    <source>
        <dbReference type="ARBA" id="ARBA00023002"/>
    </source>
</evidence>
<evidence type="ECO:0000256" key="7">
    <source>
        <dbReference type="ARBA" id="ARBA00023008"/>
    </source>
</evidence>
<feature type="signal peptide" evidence="12">
    <location>
        <begin position="1"/>
        <end position="16"/>
    </location>
</feature>
<protein>
    <submittedName>
        <fullName evidence="13">Uncharacterized protein</fullName>
    </submittedName>
</protein>
<dbReference type="AlphaFoldDB" id="A0A0J1AUS6"/>
<comment type="subcellular location">
    <subcellularLocation>
        <location evidence="2">Secreted</location>
    </subcellularLocation>
</comment>
<evidence type="ECO:0000256" key="4">
    <source>
        <dbReference type="ARBA" id="ARBA00022723"/>
    </source>
</evidence>
<dbReference type="Pfam" id="PF22810">
    <property type="entry name" value="LPMO_AA14"/>
    <property type="match status" value="1"/>
</dbReference>
<feature type="chain" id="PRO_5005248297" evidence="12">
    <location>
        <begin position="17"/>
        <end position="315"/>
    </location>
</feature>
<dbReference type="OrthoDB" id="2019572at2759"/>
<keyword evidence="4" id="KW-0479">Metal-binding</keyword>
<evidence type="ECO:0000256" key="11">
    <source>
        <dbReference type="ARBA" id="ARBA00046340"/>
    </source>
</evidence>
<accession>A0A0J1AUS6</accession>
<evidence type="ECO:0000256" key="10">
    <source>
        <dbReference type="ARBA" id="ARBA00023180"/>
    </source>
</evidence>
<dbReference type="Proteomes" id="UP000053611">
    <property type="component" value="Unassembled WGS sequence"/>
</dbReference>
<proteinExistence type="inferred from homology"/>
<evidence type="ECO:0000256" key="9">
    <source>
        <dbReference type="ARBA" id="ARBA00023157"/>
    </source>
</evidence>
<dbReference type="InterPro" id="IPR054497">
    <property type="entry name" value="LPMO_AA14"/>
</dbReference>
<dbReference type="EMBL" id="KQ087273">
    <property type="protein sequence ID" value="KLT39034.1"/>
    <property type="molecule type" value="Genomic_DNA"/>
</dbReference>
<dbReference type="GeneID" id="28980551"/>
<dbReference type="RefSeq" id="XP_018275525.1">
    <property type="nucleotide sequence ID" value="XM_018419948.1"/>
</dbReference>
<evidence type="ECO:0000313" key="14">
    <source>
        <dbReference type="Proteomes" id="UP000053611"/>
    </source>
</evidence>
<keyword evidence="8" id="KW-0503">Monooxygenase</keyword>
<sequence>MRLALASFVLACVADAHLTLWHPSLYGFNWPDLGDAPIQHGQLVDPVNPARGMDNLTVSEWFGHNMRNCTPAADAFMELETGKTATFEIGCNRAFTKYRPPEWSYKAKPLLQYCCPEHGPLHTANEYGTPYARLNVSRFGGTALAIAYESDPYKVKPEDMVVISVNHTSPWFRLVEYRIPPGLPPCPKDGCICTWNWIHTRMNGEGYGNEIYNNMYKCKITGKTNKFAMLPQPVPPEQDCAGAPEKCTPGAKQPMYMFQKDGNNLPNPRHLTETPTYVSRFADGAQADAVVGAARRDGASVAVGAVALALGFAMI</sequence>
<keyword evidence="6" id="KW-0560">Oxidoreductase</keyword>
<keyword evidence="9" id="KW-1015">Disulfide bond</keyword>
<evidence type="ECO:0000256" key="3">
    <source>
        <dbReference type="ARBA" id="ARBA00022525"/>
    </source>
</evidence>
<keyword evidence="3" id="KW-0964">Secreted</keyword>
<comment type="cofactor">
    <cofactor evidence="1">
        <name>Cu(2+)</name>
        <dbReference type="ChEBI" id="CHEBI:29036"/>
    </cofactor>
</comment>
<evidence type="ECO:0000256" key="1">
    <source>
        <dbReference type="ARBA" id="ARBA00001973"/>
    </source>
</evidence>
<keyword evidence="5 12" id="KW-0732">Signal</keyword>
<keyword evidence="10" id="KW-0325">Glycoprotein</keyword>
<organism evidence="13 14">
    <name type="scientific">Cutaneotrichosporon oleaginosum</name>
    <dbReference type="NCBI Taxonomy" id="879819"/>
    <lineage>
        <taxon>Eukaryota</taxon>
        <taxon>Fungi</taxon>
        <taxon>Dikarya</taxon>
        <taxon>Basidiomycota</taxon>
        <taxon>Agaricomycotina</taxon>
        <taxon>Tremellomycetes</taxon>
        <taxon>Trichosporonales</taxon>
        <taxon>Trichosporonaceae</taxon>
        <taxon>Cutaneotrichosporon</taxon>
    </lineage>
</organism>
<dbReference type="GO" id="GO:0005576">
    <property type="term" value="C:extracellular region"/>
    <property type="evidence" value="ECO:0007669"/>
    <property type="project" value="UniProtKB-SubCell"/>
</dbReference>